<protein>
    <submittedName>
        <fullName evidence="1">Uncharacterized protein</fullName>
    </submittedName>
</protein>
<evidence type="ECO:0000313" key="2">
    <source>
        <dbReference type="Proteomes" id="UP001165960"/>
    </source>
</evidence>
<sequence>MLWLCFISVSLAHSWLDCIGVPKEYKGPVQFFTKQFYDEYCIGYGRGYPGRFNDNINDIYTVIVENQGRPDPKAALVCGPTQRTLNYTSEYPMTRVAAGTTVKLWYQMDNHLTPNTVFNIYSFGQPGREIATYADQLNAKKLMIYQFAGPENCLDIGKPNTWCWAYMNIPADSAPGVYSYLWNWPWNGNPIGEEYNTCFDIEVTR</sequence>
<organism evidence="1 2">
    <name type="scientific">Entomophthora muscae</name>
    <dbReference type="NCBI Taxonomy" id="34485"/>
    <lineage>
        <taxon>Eukaryota</taxon>
        <taxon>Fungi</taxon>
        <taxon>Fungi incertae sedis</taxon>
        <taxon>Zoopagomycota</taxon>
        <taxon>Entomophthoromycotina</taxon>
        <taxon>Entomophthoromycetes</taxon>
        <taxon>Entomophthorales</taxon>
        <taxon>Entomophthoraceae</taxon>
        <taxon>Entomophthora</taxon>
    </lineage>
</organism>
<proteinExistence type="predicted"/>
<dbReference type="Proteomes" id="UP001165960">
    <property type="component" value="Unassembled WGS sequence"/>
</dbReference>
<reference evidence="1" key="1">
    <citation type="submission" date="2022-04" db="EMBL/GenBank/DDBJ databases">
        <title>Genome of the entomopathogenic fungus Entomophthora muscae.</title>
        <authorList>
            <person name="Elya C."/>
            <person name="Lovett B.R."/>
            <person name="Lee E."/>
            <person name="Macias A.M."/>
            <person name="Hajek A.E."/>
            <person name="De Bivort B.L."/>
            <person name="Kasson M.T."/>
            <person name="De Fine Licht H.H."/>
            <person name="Stajich J.E."/>
        </authorList>
    </citation>
    <scope>NUCLEOTIDE SEQUENCE</scope>
    <source>
        <strain evidence="1">Berkeley</strain>
    </source>
</reference>
<gene>
    <name evidence="1" type="ORF">DSO57_1020390</name>
</gene>
<evidence type="ECO:0000313" key="1">
    <source>
        <dbReference type="EMBL" id="KAJ9088723.1"/>
    </source>
</evidence>
<keyword evidence="2" id="KW-1185">Reference proteome</keyword>
<dbReference type="EMBL" id="QTSX02000095">
    <property type="protein sequence ID" value="KAJ9088723.1"/>
    <property type="molecule type" value="Genomic_DNA"/>
</dbReference>
<comment type="caution">
    <text evidence="1">The sequence shown here is derived from an EMBL/GenBank/DDBJ whole genome shotgun (WGS) entry which is preliminary data.</text>
</comment>
<name>A0ACC2UPI8_9FUNG</name>
<accession>A0ACC2UPI8</accession>